<comment type="caution">
    <text evidence="3">The sequence shown here is derived from an EMBL/GenBank/DDBJ whole genome shotgun (WGS) entry which is preliminary data.</text>
</comment>
<dbReference type="PRINTS" id="PR00111">
    <property type="entry name" value="ABHYDROLASE"/>
</dbReference>
<feature type="chain" id="PRO_5045771240" evidence="1">
    <location>
        <begin position="24"/>
        <end position="341"/>
    </location>
</feature>
<dbReference type="InterPro" id="IPR000073">
    <property type="entry name" value="AB_hydrolase_1"/>
</dbReference>
<protein>
    <submittedName>
        <fullName evidence="3">Alpha/beta hydrolase</fullName>
    </submittedName>
</protein>
<dbReference type="SUPFAM" id="SSF53474">
    <property type="entry name" value="alpha/beta-Hydrolases"/>
    <property type="match status" value="1"/>
</dbReference>
<proteinExistence type="predicted"/>
<dbReference type="EMBL" id="JBHSNG010000042">
    <property type="protein sequence ID" value="MFC5583287.1"/>
    <property type="molecule type" value="Genomic_DNA"/>
</dbReference>
<accession>A0ABW0T1N6</accession>
<organism evidence="3 4">
    <name type="scientific">Rhodanobacter terrae</name>
    <dbReference type="NCBI Taxonomy" id="418647"/>
    <lineage>
        <taxon>Bacteria</taxon>
        <taxon>Pseudomonadati</taxon>
        <taxon>Pseudomonadota</taxon>
        <taxon>Gammaproteobacteria</taxon>
        <taxon>Lysobacterales</taxon>
        <taxon>Rhodanobacteraceae</taxon>
        <taxon>Rhodanobacter</taxon>
    </lineage>
</organism>
<dbReference type="PANTHER" id="PTHR43194">
    <property type="entry name" value="HYDROLASE ALPHA/BETA FOLD FAMILY"/>
    <property type="match status" value="1"/>
</dbReference>
<dbReference type="Pfam" id="PF00561">
    <property type="entry name" value="Abhydrolase_1"/>
    <property type="match status" value="1"/>
</dbReference>
<reference evidence="4" key="1">
    <citation type="journal article" date="2019" name="Int. J. Syst. Evol. Microbiol.">
        <title>The Global Catalogue of Microorganisms (GCM) 10K type strain sequencing project: providing services to taxonomists for standard genome sequencing and annotation.</title>
        <authorList>
            <consortium name="The Broad Institute Genomics Platform"/>
            <consortium name="The Broad Institute Genome Sequencing Center for Infectious Disease"/>
            <person name="Wu L."/>
            <person name="Ma J."/>
        </authorList>
    </citation>
    <scope>NUCLEOTIDE SEQUENCE [LARGE SCALE GENOMIC DNA]</scope>
    <source>
        <strain evidence="4">CGMCC 1.13587</strain>
    </source>
</reference>
<dbReference type="GO" id="GO:0016787">
    <property type="term" value="F:hydrolase activity"/>
    <property type="evidence" value="ECO:0007669"/>
    <property type="project" value="UniProtKB-KW"/>
</dbReference>
<evidence type="ECO:0000256" key="1">
    <source>
        <dbReference type="SAM" id="SignalP"/>
    </source>
</evidence>
<dbReference type="Gene3D" id="3.40.50.1820">
    <property type="entry name" value="alpha/beta hydrolase"/>
    <property type="match status" value="1"/>
</dbReference>
<dbReference type="RefSeq" id="WP_377330174.1">
    <property type="nucleotide sequence ID" value="NZ_JBHSNG010000042.1"/>
</dbReference>
<dbReference type="PANTHER" id="PTHR43194:SF2">
    <property type="entry name" value="PEROXISOMAL MEMBRANE PROTEIN LPX1"/>
    <property type="match status" value="1"/>
</dbReference>
<sequence length="341" mass="36484">MNRKYLKAGSALLLAVILGQAQAAEAGHAATPQRMPDSYAHAATLVELGHGRYLNLRCSGSGPQTVMLEAGAVADSSTWFKVQPLLAAHARVCAYDRAGFGFSSEGPLPRDLAADVSDLHALIHRAGLDTPLVMVGHSLGSNIVRQYASQYPAEVGVMVLVDPPAQDIGRFAPAWQKEEETLSVQRFAFLHRCEAAAEKHQLPSTDPALSHCLGGADPLASAKLNAVNLAHKSKPAFWHTVLSVLQDNARLFEQPVPAHETHGSTPLIVLSAANTYADAQPRDRKGLEQARARTQAQIVATSSRGTLVRVPDTSHDMQTDQPEAVAKAVRQALQIARHIPG</sequence>
<name>A0ABW0T1N6_9GAMM</name>
<dbReference type="Proteomes" id="UP001596111">
    <property type="component" value="Unassembled WGS sequence"/>
</dbReference>
<evidence type="ECO:0000259" key="2">
    <source>
        <dbReference type="Pfam" id="PF00561"/>
    </source>
</evidence>
<keyword evidence="3" id="KW-0378">Hydrolase</keyword>
<dbReference type="InterPro" id="IPR050228">
    <property type="entry name" value="Carboxylesterase_BioH"/>
</dbReference>
<keyword evidence="1" id="KW-0732">Signal</keyword>
<gene>
    <name evidence="3" type="ORF">ACFPPB_19420</name>
</gene>
<feature type="signal peptide" evidence="1">
    <location>
        <begin position="1"/>
        <end position="23"/>
    </location>
</feature>
<evidence type="ECO:0000313" key="4">
    <source>
        <dbReference type="Proteomes" id="UP001596111"/>
    </source>
</evidence>
<feature type="domain" description="AB hydrolase-1" evidence="2">
    <location>
        <begin position="66"/>
        <end position="175"/>
    </location>
</feature>
<dbReference type="InterPro" id="IPR029058">
    <property type="entry name" value="AB_hydrolase_fold"/>
</dbReference>
<keyword evidence="4" id="KW-1185">Reference proteome</keyword>
<evidence type="ECO:0000313" key="3">
    <source>
        <dbReference type="EMBL" id="MFC5583287.1"/>
    </source>
</evidence>